<dbReference type="PANTHER" id="PTHR48090:SF6">
    <property type="entry name" value="SLR5056 PROTEIN"/>
    <property type="match status" value="1"/>
</dbReference>
<dbReference type="PANTHER" id="PTHR48090">
    <property type="entry name" value="UNDECAPRENYL-PHOSPHATE 4-DEOXY-4-FORMAMIDO-L-ARABINOSE TRANSFERASE-RELATED"/>
    <property type="match status" value="1"/>
</dbReference>
<dbReference type="Proteomes" id="UP000094849">
    <property type="component" value="Unassembled WGS sequence"/>
</dbReference>
<gene>
    <name evidence="3" type="ORF">A3196_04870</name>
</gene>
<dbReference type="InterPro" id="IPR029044">
    <property type="entry name" value="Nucleotide-diphossugar_trans"/>
</dbReference>
<organism evidence="3 4">
    <name type="scientific">Candidatus Thiodiazotropha endoloripes</name>
    <dbReference type="NCBI Taxonomy" id="1818881"/>
    <lineage>
        <taxon>Bacteria</taxon>
        <taxon>Pseudomonadati</taxon>
        <taxon>Pseudomonadota</taxon>
        <taxon>Gammaproteobacteria</taxon>
        <taxon>Chromatiales</taxon>
        <taxon>Sedimenticolaceae</taxon>
        <taxon>Candidatus Thiodiazotropha</taxon>
    </lineage>
</organism>
<comment type="caution">
    <text evidence="3">The sequence shown here is derived from an EMBL/GenBank/DDBJ whole genome shotgun (WGS) entry which is preliminary data.</text>
</comment>
<dbReference type="Gene3D" id="3.90.550.10">
    <property type="entry name" value="Spore Coat Polysaccharide Biosynthesis Protein SpsA, Chain A"/>
    <property type="match status" value="1"/>
</dbReference>
<dbReference type="EMBL" id="LVJZ01000003">
    <property type="protein sequence ID" value="ODB96153.1"/>
    <property type="molecule type" value="Genomic_DNA"/>
</dbReference>
<reference evidence="3 4" key="1">
    <citation type="submission" date="2016-03" db="EMBL/GenBank/DDBJ databases">
        <title>Chemosynthetic sulphur-oxidizing symbionts of marine invertebrate animals are capable of nitrogen fixation.</title>
        <authorList>
            <person name="Petersen J.M."/>
            <person name="Kemper A."/>
            <person name="Gruber-Vodicka H."/>
            <person name="Cardini U."/>
            <person name="Geest Mvander."/>
            <person name="Kleiner M."/>
            <person name="Bulgheresi S."/>
            <person name="Fussmann M."/>
            <person name="Herbold C."/>
            <person name="Seah B.K.B."/>
            <person name="Antony C.Paul."/>
            <person name="Liu D."/>
            <person name="Belitz A."/>
            <person name="Weber M."/>
        </authorList>
    </citation>
    <scope>NUCLEOTIDE SEQUENCE [LARGE SCALE GENOMIC DNA]</scope>
    <source>
        <strain evidence="3">G_D</strain>
    </source>
</reference>
<dbReference type="InterPro" id="IPR001173">
    <property type="entry name" value="Glyco_trans_2-like"/>
</dbReference>
<proteinExistence type="predicted"/>
<accession>A0A1E2UN46</accession>
<dbReference type="GO" id="GO:0016740">
    <property type="term" value="F:transferase activity"/>
    <property type="evidence" value="ECO:0007669"/>
    <property type="project" value="UniProtKB-KW"/>
</dbReference>
<evidence type="ECO:0000259" key="2">
    <source>
        <dbReference type="Pfam" id="PF00535"/>
    </source>
</evidence>
<keyword evidence="1" id="KW-1133">Transmembrane helix</keyword>
<evidence type="ECO:0000256" key="1">
    <source>
        <dbReference type="SAM" id="Phobius"/>
    </source>
</evidence>
<evidence type="ECO:0000313" key="3">
    <source>
        <dbReference type="EMBL" id="ODB96153.1"/>
    </source>
</evidence>
<evidence type="ECO:0000313" key="4">
    <source>
        <dbReference type="Proteomes" id="UP000094849"/>
    </source>
</evidence>
<dbReference type="SUPFAM" id="SSF53448">
    <property type="entry name" value="Nucleotide-diphospho-sugar transferases"/>
    <property type="match status" value="1"/>
</dbReference>
<keyword evidence="3" id="KW-0808">Transferase</keyword>
<dbReference type="RefSeq" id="WP_069015343.1">
    <property type="nucleotide sequence ID" value="NZ_LVJW01000006.1"/>
</dbReference>
<feature type="transmembrane region" description="Helical" evidence="1">
    <location>
        <begin position="269"/>
        <end position="289"/>
    </location>
</feature>
<dbReference type="AlphaFoldDB" id="A0A1E2UN46"/>
<keyword evidence="1" id="KW-0812">Transmembrane</keyword>
<sequence length="318" mass="35499">MKLIIQIPCYNEEKTLAVALAELPREVPGFDQVEWLIIDDGSTDNTRQIALDNGVDHVVGYTKNQGLARGFMLGLDACVKQGADVIVNTDADNQYNASYIPDLTKPIVDGKADMVIGARPIQMIEHFSLTKKMLQHLGSSVVRKVSHTNIPDAPSGFRAFSREAAMKLNVFNEYTYTLETIIQAGMKQMAVTSVPVEVNEDLRPSKLVKSISSYIKKSIITILRIFVVYKPFRFFLAIGLALFSLGMVLGLRFLYYYLTGDGQGHVQSVVLAGVMMGIGFQTFLVAFIADLLSVNRKLLEEVQYRLRKLESEPRPKKE</sequence>
<protein>
    <submittedName>
        <fullName evidence="3">Glycosyl transferase</fullName>
    </submittedName>
</protein>
<feature type="transmembrane region" description="Helical" evidence="1">
    <location>
        <begin position="234"/>
        <end position="257"/>
    </location>
</feature>
<feature type="domain" description="Glycosyltransferase 2-like" evidence="2">
    <location>
        <begin position="7"/>
        <end position="167"/>
    </location>
</feature>
<dbReference type="CDD" id="cd04179">
    <property type="entry name" value="DPM_DPG-synthase_like"/>
    <property type="match status" value="1"/>
</dbReference>
<keyword evidence="1" id="KW-0472">Membrane</keyword>
<dbReference type="Pfam" id="PF00535">
    <property type="entry name" value="Glycos_transf_2"/>
    <property type="match status" value="1"/>
</dbReference>
<name>A0A1E2UN46_9GAMM</name>
<dbReference type="InterPro" id="IPR050256">
    <property type="entry name" value="Glycosyltransferase_2"/>
</dbReference>
<keyword evidence="4" id="KW-1185">Reference proteome</keyword>
<dbReference type="STRING" id="1818881.A3196_04870"/>